<dbReference type="Proteomes" id="UP000053732">
    <property type="component" value="Unassembled WGS sequence"/>
</dbReference>
<dbReference type="AlphaFoldDB" id="A0A0G4PVV7"/>
<accession>A0A0G4PVV7</accession>
<proteinExistence type="predicted"/>
<organism evidence="2 3">
    <name type="scientific">Penicillium camemberti (strain FM 013)</name>
    <dbReference type="NCBI Taxonomy" id="1429867"/>
    <lineage>
        <taxon>Eukaryota</taxon>
        <taxon>Fungi</taxon>
        <taxon>Dikarya</taxon>
        <taxon>Ascomycota</taxon>
        <taxon>Pezizomycotina</taxon>
        <taxon>Eurotiomycetes</taxon>
        <taxon>Eurotiomycetidae</taxon>
        <taxon>Eurotiales</taxon>
        <taxon>Aspergillaceae</taxon>
        <taxon>Penicillium</taxon>
    </lineage>
</organism>
<feature type="region of interest" description="Disordered" evidence="1">
    <location>
        <begin position="1"/>
        <end position="56"/>
    </location>
</feature>
<reference evidence="2 3" key="1">
    <citation type="journal article" date="2014" name="Nat. Commun.">
        <title>Multiple recent horizontal transfers of a large genomic region in cheese making fungi.</title>
        <authorList>
            <person name="Cheeseman K."/>
            <person name="Ropars J."/>
            <person name="Renault P."/>
            <person name="Dupont J."/>
            <person name="Gouzy J."/>
            <person name="Branca A."/>
            <person name="Abraham A.L."/>
            <person name="Ceppi M."/>
            <person name="Conseiller E."/>
            <person name="Debuchy R."/>
            <person name="Malagnac F."/>
            <person name="Goarin A."/>
            <person name="Silar P."/>
            <person name="Lacoste S."/>
            <person name="Sallet E."/>
            <person name="Bensimon A."/>
            <person name="Giraud T."/>
            <person name="Brygoo Y."/>
        </authorList>
    </citation>
    <scope>NUCLEOTIDE SEQUENCE [LARGE SCALE GENOMIC DNA]</scope>
    <source>
        <strain evidence="3">FM 013</strain>
    </source>
</reference>
<keyword evidence="3" id="KW-1185">Reference proteome</keyword>
<evidence type="ECO:0000313" key="3">
    <source>
        <dbReference type="Proteomes" id="UP000053732"/>
    </source>
</evidence>
<feature type="compositionally biased region" description="Polar residues" evidence="1">
    <location>
        <begin position="12"/>
        <end position="32"/>
    </location>
</feature>
<evidence type="ECO:0000256" key="1">
    <source>
        <dbReference type="SAM" id="MobiDB-lite"/>
    </source>
</evidence>
<name>A0A0G4PVV7_PENC3</name>
<evidence type="ECO:0000313" key="2">
    <source>
        <dbReference type="EMBL" id="CRL30636.1"/>
    </source>
</evidence>
<dbReference type="EMBL" id="HG793189">
    <property type="protein sequence ID" value="CRL30636.1"/>
    <property type="molecule type" value="Genomic_DNA"/>
</dbReference>
<gene>
    <name evidence="2" type="ORF">PCAMFM013_S056g000009</name>
</gene>
<protein>
    <submittedName>
        <fullName evidence="2">Str. FM013</fullName>
    </submittedName>
</protein>
<sequence>MLKSFNKAPRKQSLNYDVSLKNNKGSEKQQSAARGRKNGDSNPHRIGILDRRHISV</sequence>
<feature type="compositionally biased region" description="Basic and acidic residues" evidence="1">
    <location>
        <begin position="37"/>
        <end position="56"/>
    </location>
</feature>